<proteinExistence type="predicted"/>
<comment type="caution">
    <text evidence="1">The sequence shown here is derived from an EMBL/GenBank/DDBJ whole genome shotgun (WGS) entry which is preliminary data.</text>
</comment>
<dbReference type="InParanoid" id="A0A369K7T5"/>
<evidence type="ECO:0000313" key="2">
    <source>
        <dbReference type="Proteomes" id="UP000076154"/>
    </source>
</evidence>
<reference evidence="1" key="1">
    <citation type="submission" date="2018-04" db="EMBL/GenBank/DDBJ databases">
        <title>Whole genome sequencing of Hypsizygus marmoreus.</title>
        <authorList>
            <person name="Choi I.-G."/>
            <person name="Min B."/>
            <person name="Kim J.-G."/>
            <person name="Kim S."/>
            <person name="Oh Y.-L."/>
            <person name="Kong W.-S."/>
            <person name="Park H."/>
            <person name="Jeong J."/>
            <person name="Song E.-S."/>
        </authorList>
    </citation>
    <scope>NUCLEOTIDE SEQUENCE [LARGE SCALE GENOMIC DNA]</scope>
    <source>
        <strain evidence="1">51987-8</strain>
    </source>
</reference>
<accession>A0A369K7T5</accession>
<name>A0A369K7T5_HYPMA</name>
<gene>
    <name evidence="1" type="ORF">Hypma_005068</name>
</gene>
<protein>
    <submittedName>
        <fullName evidence="1">Uncharacterized protein</fullName>
    </submittedName>
</protein>
<dbReference type="EMBL" id="LUEZ02000021">
    <property type="protein sequence ID" value="RDB26936.1"/>
    <property type="molecule type" value="Genomic_DNA"/>
</dbReference>
<dbReference type="AlphaFoldDB" id="A0A369K7T5"/>
<dbReference type="Proteomes" id="UP000076154">
    <property type="component" value="Unassembled WGS sequence"/>
</dbReference>
<sequence length="161" mass="17910">MLQFHCDGFSVVQCYSDSQPALIGQCIQLLDPSRCCVVLVAKLNALQLLPWWMSKAFVDHDYSILDQPNSFLDYVRHIARTGEYHVSGAIRVRPLVIAPNPVIVVSGVTPMPAASEYTSLIQARASYGSRPSHAFHHVARTPASDFPSIWKGPRQIVRHSL</sequence>
<keyword evidence="2" id="KW-1185">Reference proteome</keyword>
<evidence type="ECO:0000313" key="1">
    <source>
        <dbReference type="EMBL" id="RDB26936.1"/>
    </source>
</evidence>
<organism evidence="1 2">
    <name type="scientific">Hypsizygus marmoreus</name>
    <name type="common">White beech mushroom</name>
    <name type="synonym">Agaricus marmoreus</name>
    <dbReference type="NCBI Taxonomy" id="39966"/>
    <lineage>
        <taxon>Eukaryota</taxon>
        <taxon>Fungi</taxon>
        <taxon>Dikarya</taxon>
        <taxon>Basidiomycota</taxon>
        <taxon>Agaricomycotina</taxon>
        <taxon>Agaricomycetes</taxon>
        <taxon>Agaricomycetidae</taxon>
        <taxon>Agaricales</taxon>
        <taxon>Tricholomatineae</taxon>
        <taxon>Lyophyllaceae</taxon>
        <taxon>Hypsizygus</taxon>
    </lineage>
</organism>